<dbReference type="OrthoDB" id="48379at2759"/>
<dbReference type="AlphaFoldDB" id="A0A1E7F3F1"/>
<name>A0A1E7F3F1_9STRA</name>
<evidence type="ECO:0000313" key="3">
    <source>
        <dbReference type="Proteomes" id="UP000095751"/>
    </source>
</evidence>
<evidence type="ECO:0000313" key="2">
    <source>
        <dbReference type="EMBL" id="OEU12702.1"/>
    </source>
</evidence>
<dbReference type="Proteomes" id="UP000095751">
    <property type="component" value="Unassembled WGS sequence"/>
</dbReference>
<gene>
    <name evidence="2" type="ORF">FRACYDRAFT_270439</name>
</gene>
<evidence type="ECO:0000256" key="1">
    <source>
        <dbReference type="SAM" id="MobiDB-lite"/>
    </source>
</evidence>
<dbReference type="EMBL" id="KV784364">
    <property type="protein sequence ID" value="OEU12702.1"/>
    <property type="molecule type" value="Genomic_DNA"/>
</dbReference>
<feature type="non-terminal residue" evidence="2">
    <location>
        <position position="114"/>
    </location>
</feature>
<dbReference type="InParanoid" id="A0A1E7F3F1"/>
<organism evidence="2 3">
    <name type="scientific">Fragilariopsis cylindrus CCMP1102</name>
    <dbReference type="NCBI Taxonomy" id="635003"/>
    <lineage>
        <taxon>Eukaryota</taxon>
        <taxon>Sar</taxon>
        <taxon>Stramenopiles</taxon>
        <taxon>Ochrophyta</taxon>
        <taxon>Bacillariophyta</taxon>
        <taxon>Bacillariophyceae</taxon>
        <taxon>Bacillariophycidae</taxon>
        <taxon>Bacillariales</taxon>
        <taxon>Bacillariaceae</taxon>
        <taxon>Fragilariopsis</taxon>
    </lineage>
</organism>
<accession>A0A1E7F3F1</accession>
<feature type="region of interest" description="Disordered" evidence="1">
    <location>
        <begin position="70"/>
        <end position="90"/>
    </location>
</feature>
<keyword evidence="3" id="KW-1185">Reference proteome</keyword>
<proteinExistence type="predicted"/>
<protein>
    <submittedName>
        <fullName evidence="2">Uncharacterized protein</fullName>
    </submittedName>
</protein>
<reference evidence="2 3" key="1">
    <citation type="submission" date="2016-09" db="EMBL/GenBank/DDBJ databases">
        <title>Extensive genetic diversity and differential bi-allelic expression allows diatom success in the polar Southern Ocean.</title>
        <authorList>
            <consortium name="DOE Joint Genome Institute"/>
            <person name="Mock T."/>
            <person name="Otillar R.P."/>
            <person name="Strauss J."/>
            <person name="Dupont C."/>
            <person name="Frickenhaus S."/>
            <person name="Maumus F."/>
            <person name="Mcmullan M."/>
            <person name="Sanges R."/>
            <person name="Schmutz J."/>
            <person name="Toseland A."/>
            <person name="Valas R."/>
            <person name="Veluchamy A."/>
            <person name="Ward B.J."/>
            <person name="Allen A."/>
            <person name="Barry K."/>
            <person name="Falciatore A."/>
            <person name="Ferrante M."/>
            <person name="Fortunato A.E."/>
            <person name="Gloeckner G."/>
            <person name="Gruber A."/>
            <person name="Hipkin R."/>
            <person name="Janech M."/>
            <person name="Kroth P."/>
            <person name="Leese F."/>
            <person name="Lindquist E."/>
            <person name="Lyon B.R."/>
            <person name="Martin J."/>
            <person name="Mayer C."/>
            <person name="Parker M."/>
            <person name="Quesneville H."/>
            <person name="Raymond J."/>
            <person name="Uhlig C."/>
            <person name="Valentin K.U."/>
            <person name="Worden A.Z."/>
            <person name="Armbrust E.V."/>
            <person name="Bowler C."/>
            <person name="Green B."/>
            <person name="Moulton V."/>
            <person name="Van Oosterhout C."/>
            <person name="Grigoriev I."/>
        </authorList>
    </citation>
    <scope>NUCLEOTIDE SEQUENCE [LARGE SCALE GENOMIC DNA]</scope>
    <source>
        <strain evidence="2 3">CCMP1102</strain>
    </source>
</reference>
<dbReference type="KEGG" id="fcy:FRACYDRAFT_270439"/>
<sequence>MISSLEETEKNVIISNDNLDERFVEAFKNAIDVTKWKLKIVVGYIRLNQLLLMMYENEYNYENLDPNGHLAIGQNNNSNRDEHSSWPDEGGVRIPGFNKWFNVFAQESEVSKIK</sequence>